<dbReference type="EMBL" id="CP036526">
    <property type="protein sequence ID" value="QDT08343.1"/>
    <property type="molecule type" value="Genomic_DNA"/>
</dbReference>
<protein>
    <submittedName>
        <fullName evidence="2">DinB superfamily protein</fullName>
    </submittedName>
</protein>
<dbReference type="Pfam" id="PF12867">
    <property type="entry name" value="DinB_2"/>
    <property type="match status" value="1"/>
</dbReference>
<reference evidence="2 3" key="1">
    <citation type="submission" date="2019-02" db="EMBL/GenBank/DDBJ databases">
        <title>Deep-cultivation of Planctomycetes and their phenomic and genomic characterization uncovers novel biology.</title>
        <authorList>
            <person name="Wiegand S."/>
            <person name="Jogler M."/>
            <person name="Boedeker C."/>
            <person name="Pinto D."/>
            <person name="Vollmers J."/>
            <person name="Rivas-Marin E."/>
            <person name="Kohn T."/>
            <person name="Peeters S.H."/>
            <person name="Heuer A."/>
            <person name="Rast P."/>
            <person name="Oberbeckmann S."/>
            <person name="Bunk B."/>
            <person name="Jeske O."/>
            <person name="Meyerdierks A."/>
            <person name="Storesund J.E."/>
            <person name="Kallscheuer N."/>
            <person name="Luecker S."/>
            <person name="Lage O.M."/>
            <person name="Pohl T."/>
            <person name="Merkel B.J."/>
            <person name="Hornburger P."/>
            <person name="Mueller R.-W."/>
            <person name="Bruemmer F."/>
            <person name="Labrenz M."/>
            <person name="Spormann A.M."/>
            <person name="Op den Camp H."/>
            <person name="Overmann J."/>
            <person name="Amann R."/>
            <person name="Jetten M.S.M."/>
            <person name="Mascher T."/>
            <person name="Medema M.H."/>
            <person name="Devos D.P."/>
            <person name="Kaster A.-K."/>
            <person name="Ovreas L."/>
            <person name="Rohde M."/>
            <person name="Galperin M.Y."/>
            <person name="Jogler C."/>
        </authorList>
    </citation>
    <scope>NUCLEOTIDE SEQUENCE [LARGE SCALE GENOMIC DNA]</scope>
    <source>
        <strain evidence="2 3">K23_9</strain>
    </source>
</reference>
<dbReference type="OrthoDB" id="287241at2"/>
<sequence length="181" mass="20369">MQDMPPPALPSADDAVIMKQAALGQLAFARRYTLEMLDATPRELWFTMPAGLPTNVAWQLGHLTVSQYGLLMFRIRGRRPDDLELIPGRFRKAYGRGSVPKSDSQTQPTPDELIQRLDRVFDLAMAEMNDVTGETLLESVDMPYAHYPCKLGAVLFCPLHEQIHAGHLGMLRRALDLEPIR</sequence>
<accession>A0A517NMM8</accession>
<keyword evidence="3" id="KW-1185">Reference proteome</keyword>
<dbReference type="Proteomes" id="UP000319817">
    <property type="component" value="Chromosome"/>
</dbReference>
<dbReference type="Gene3D" id="1.20.120.450">
    <property type="entry name" value="dinb family like domain"/>
    <property type="match status" value="1"/>
</dbReference>
<gene>
    <name evidence="2" type="ORF">K239x_02810</name>
</gene>
<evidence type="ECO:0000259" key="1">
    <source>
        <dbReference type="Pfam" id="PF12867"/>
    </source>
</evidence>
<dbReference type="InterPro" id="IPR034660">
    <property type="entry name" value="DinB/YfiT-like"/>
</dbReference>
<name>A0A517NMM8_9BACT</name>
<dbReference type="AlphaFoldDB" id="A0A517NMM8"/>
<evidence type="ECO:0000313" key="3">
    <source>
        <dbReference type="Proteomes" id="UP000319817"/>
    </source>
</evidence>
<feature type="domain" description="DinB-like" evidence="1">
    <location>
        <begin position="25"/>
        <end position="167"/>
    </location>
</feature>
<proteinExistence type="predicted"/>
<dbReference type="InterPro" id="IPR024775">
    <property type="entry name" value="DinB-like"/>
</dbReference>
<evidence type="ECO:0000313" key="2">
    <source>
        <dbReference type="EMBL" id="QDT08343.1"/>
    </source>
</evidence>
<dbReference type="RefSeq" id="WP_145415901.1">
    <property type="nucleotide sequence ID" value="NZ_CP036526.1"/>
</dbReference>
<organism evidence="2 3">
    <name type="scientific">Stieleria marina</name>
    <dbReference type="NCBI Taxonomy" id="1930275"/>
    <lineage>
        <taxon>Bacteria</taxon>
        <taxon>Pseudomonadati</taxon>
        <taxon>Planctomycetota</taxon>
        <taxon>Planctomycetia</taxon>
        <taxon>Pirellulales</taxon>
        <taxon>Pirellulaceae</taxon>
        <taxon>Stieleria</taxon>
    </lineage>
</organism>
<dbReference type="SUPFAM" id="SSF109854">
    <property type="entry name" value="DinB/YfiT-like putative metalloenzymes"/>
    <property type="match status" value="1"/>
</dbReference>